<dbReference type="EMBL" id="BKCJ011321900">
    <property type="protein sequence ID" value="GFD20402.1"/>
    <property type="molecule type" value="Genomic_DNA"/>
</dbReference>
<proteinExistence type="predicted"/>
<gene>
    <name evidence="1" type="ORF">Tci_892371</name>
</gene>
<organism evidence="1">
    <name type="scientific">Tanacetum cinerariifolium</name>
    <name type="common">Dalmatian daisy</name>
    <name type="synonym">Chrysanthemum cinerariifolium</name>
    <dbReference type="NCBI Taxonomy" id="118510"/>
    <lineage>
        <taxon>Eukaryota</taxon>
        <taxon>Viridiplantae</taxon>
        <taxon>Streptophyta</taxon>
        <taxon>Embryophyta</taxon>
        <taxon>Tracheophyta</taxon>
        <taxon>Spermatophyta</taxon>
        <taxon>Magnoliopsida</taxon>
        <taxon>eudicotyledons</taxon>
        <taxon>Gunneridae</taxon>
        <taxon>Pentapetalae</taxon>
        <taxon>asterids</taxon>
        <taxon>campanulids</taxon>
        <taxon>Asterales</taxon>
        <taxon>Asteraceae</taxon>
        <taxon>Asteroideae</taxon>
        <taxon>Anthemideae</taxon>
        <taxon>Anthemidinae</taxon>
        <taxon>Tanacetum</taxon>
    </lineage>
</organism>
<accession>A0A699UBQ5</accession>
<reference evidence="1" key="1">
    <citation type="journal article" date="2019" name="Sci. Rep.">
        <title>Draft genome of Tanacetum cinerariifolium, the natural source of mosquito coil.</title>
        <authorList>
            <person name="Yamashiro T."/>
            <person name="Shiraishi A."/>
            <person name="Satake H."/>
            <person name="Nakayama K."/>
        </authorList>
    </citation>
    <scope>NUCLEOTIDE SEQUENCE</scope>
</reference>
<comment type="caution">
    <text evidence="1">The sequence shown here is derived from an EMBL/GenBank/DDBJ whole genome shotgun (WGS) entry which is preliminary data.</text>
</comment>
<evidence type="ECO:0000313" key="1">
    <source>
        <dbReference type="EMBL" id="GFD20402.1"/>
    </source>
</evidence>
<sequence length="57" mass="6395">PTIYTSSIEEFRATATAKNINKEAQIHAKVDRKKVIISEATIMRDLKFEDEGGVNCL</sequence>
<name>A0A699UBQ5_TANCI</name>
<dbReference type="AlphaFoldDB" id="A0A699UBQ5"/>
<feature type="non-terminal residue" evidence="1">
    <location>
        <position position="1"/>
    </location>
</feature>
<protein>
    <submittedName>
        <fullName evidence="1">Uncharacterized protein</fullName>
    </submittedName>
</protein>